<feature type="compositionally biased region" description="Low complexity" evidence="4">
    <location>
        <begin position="806"/>
        <end position="817"/>
    </location>
</feature>
<keyword evidence="3" id="KW-0677">Repeat</keyword>
<gene>
    <name evidence="7" type="ORF">SAMN02910280_2314</name>
</gene>
<dbReference type="GO" id="GO:0030246">
    <property type="term" value="F:carbohydrate binding"/>
    <property type="evidence" value="ECO:0007669"/>
    <property type="project" value="InterPro"/>
</dbReference>
<evidence type="ECO:0000256" key="1">
    <source>
        <dbReference type="ARBA" id="ARBA00004613"/>
    </source>
</evidence>
<feature type="compositionally biased region" description="Low complexity" evidence="4">
    <location>
        <begin position="784"/>
        <end position="799"/>
    </location>
</feature>
<evidence type="ECO:0000313" key="7">
    <source>
        <dbReference type="EMBL" id="SFW40090.1"/>
    </source>
</evidence>
<name>A0A1K1NX41_RUMFL</name>
<feature type="chain" id="PRO_5012566278" evidence="5">
    <location>
        <begin position="29"/>
        <end position="1397"/>
    </location>
</feature>
<dbReference type="InterPro" id="IPR036439">
    <property type="entry name" value="Dockerin_dom_sf"/>
</dbReference>
<dbReference type="Gene3D" id="2.60.40.3810">
    <property type="match status" value="1"/>
</dbReference>
<evidence type="ECO:0000256" key="5">
    <source>
        <dbReference type="SAM" id="SignalP"/>
    </source>
</evidence>
<comment type="subcellular location">
    <subcellularLocation>
        <location evidence="1">Secreted</location>
    </subcellularLocation>
</comment>
<feature type="domain" description="Cohesin" evidence="6">
    <location>
        <begin position="880"/>
        <end position="1014"/>
    </location>
</feature>
<organism evidence="7 8">
    <name type="scientific">Ruminococcus flavefaciens</name>
    <dbReference type="NCBI Taxonomy" id="1265"/>
    <lineage>
        <taxon>Bacteria</taxon>
        <taxon>Bacillati</taxon>
        <taxon>Bacillota</taxon>
        <taxon>Clostridia</taxon>
        <taxon>Eubacteriales</taxon>
        <taxon>Oscillospiraceae</taxon>
        <taxon>Ruminococcus</taxon>
    </lineage>
</organism>
<dbReference type="RefSeq" id="WP_072300565.1">
    <property type="nucleotide sequence ID" value="NZ_FPIP01000006.1"/>
</dbReference>
<dbReference type="Pfam" id="PF00963">
    <property type="entry name" value="Cohesin"/>
    <property type="match status" value="5"/>
</dbReference>
<dbReference type="Proteomes" id="UP000183461">
    <property type="component" value="Unassembled WGS sequence"/>
</dbReference>
<dbReference type="InterPro" id="IPR008965">
    <property type="entry name" value="CBM2/CBM3_carb-bd_dom_sf"/>
</dbReference>
<dbReference type="GO" id="GO:0005576">
    <property type="term" value="C:extracellular region"/>
    <property type="evidence" value="ECO:0007669"/>
    <property type="project" value="UniProtKB-SubCell"/>
</dbReference>
<feature type="compositionally biased region" description="Low complexity" evidence="4">
    <location>
        <begin position="1091"/>
        <end position="1102"/>
    </location>
</feature>
<feature type="compositionally biased region" description="Low complexity" evidence="4">
    <location>
        <begin position="824"/>
        <end position="835"/>
    </location>
</feature>
<evidence type="ECO:0000256" key="4">
    <source>
        <dbReference type="SAM" id="MobiDB-lite"/>
    </source>
</evidence>
<feature type="region of interest" description="Disordered" evidence="4">
    <location>
        <begin position="1016"/>
        <end position="1127"/>
    </location>
</feature>
<feature type="compositionally biased region" description="Low complexity" evidence="4">
    <location>
        <begin position="1020"/>
        <end position="1030"/>
    </location>
</feature>
<feature type="compositionally biased region" description="Low complexity" evidence="4">
    <location>
        <begin position="1073"/>
        <end position="1084"/>
    </location>
</feature>
<evidence type="ECO:0000256" key="3">
    <source>
        <dbReference type="ARBA" id="ARBA00022737"/>
    </source>
</evidence>
<feature type="region of interest" description="Disordered" evidence="4">
    <location>
        <begin position="780"/>
        <end position="861"/>
    </location>
</feature>
<feature type="domain" description="Cohesin" evidence="6">
    <location>
        <begin position="333"/>
        <end position="465"/>
    </location>
</feature>
<keyword evidence="2" id="KW-0964">Secreted</keyword>
<feature type="compositionally biased region" description="Low complexity" evidence="4">
    <location>
        <begin position="1109"/>
        <end position="1127"/>
    </location>
</feature>
<dbReference type="SUPFAM" id="SSF49384">
    <property type="entry name" value="Carbohydrate-binding domain"/>
    <property type="match status" value="6"/>
</dbReference>
<dbReference type="EMBL" id="FPIP01000006">
    <property type="protein sequence ID" value="SFW40090.1"/>
    <property type="molecule type" value="Genomic_DNA"/>
</dbReference>
<proteinExistence type="predicted"/>
<sequence length="1397" mass="146325">MKKLLSAVTSVAMSFSLMAGAFASPVSAAGSDTASQPKLNMGGVLDVSANKNAGESVEWNMGTAIAAPGMSVTLPVVVSKSTLEVTGAQFKINPKSPIKLTSVKAGEAYGANASYDGNLIVLERSSGKGVVADNDSVVLNLTFSVPSDCAEGDYAVEASDLFVSNAKSADITSSVKFGAGTIKVQKEINNGNVSWILDNVEGAPGETVTLKAYVSNTDGVLAVAGAQFGIKTESPIEFKSLKEGGAYASPISFDEKVQTYVFDSGSGKGVIAGDKATIMNISYTIPSTCPEGTYKVSWKDGFVSDSHTADITSKVKFVDGSIKVTGKTTTDKITWTLSNETAKPGDVVTMTAKVSDKSKAAIKVGGAQFKVDAATPITYNDKIAEGNAYGGAIKYTKGTDRFMFELDGAGKAAADDSTIFSIDFKVPEGCADGVYPVKWAETFVSDGKANDVTNDIVLVNGSITVGDVPVDVKGTATWVIPSEVQAEAGKTVELVAKVKGDSELSVAGAQFSIVGTEPPTLKEVAGNPYGFKLASDPEYKANCIFENATGATAKDGDTLFTITFDVPAGTPDGIYPVKWSKQFVTNDKSVDITDKVTFVDGSIKVGNPTTTTTTVGPTTTTTTVTGTTTTIPAGSLIWQIDTQQIDVPDKDRKVELKIYVNDKNKAKVGVAGAQFRINNAKGITLDSAVASEAYNAEFKTDTKTDGVDKSAVYFVSNDLKNVVAEDGKNVAVLTFNVPANTPEGTYAVKFADGSLSVTDEKCKDITKNIIGLDGAIIIKKPDSDTPTSTTTTTTGTTTKAPDDKSTTTTTVTVTGTKAPDDKSTTTTTVTATGTKAPDDKSTTTTTVTATGTKGPDDKTTTTTVTGTTTTIKVPEGAILWKLDTVHAVPGETVKVNMIVVDPNKVNLGVAAAQFSVTPSITGNTGAELAALGDVSAYGSKVVRGTDNSIRFVFEDKDSHSAADGAIVAEFSYKVGENAVPGTDIDLVISDLFVSNGKSVDISKYVIGVDGKIIIDEKPDTTPVSTTTTTKGPDDKNTTTTTVTVTGTKGPDDKTTTTTTVTGTGTKGPDDKTTTTTTVTGTGTKAPDDKSTTTTTVTVTGTKGPDDKTTTTTTVTGSSTSSSTTSTTTATGTVLNVSFTTTANPWGTLPIEEWNKTTTKTGYDKSYATIKTKAGFYFSHDNGVRALGDKGGFDAGQVEELVIYDVYKDGKIEVRSGLDMSRVNFGQATPEKVYKTRTHNNAKTTIDDFKYEVSVMYENMPLVNTSGEALTVPVYIGVKGDINLDNKVNAVDASTALSYYASYQTNGNTKESVICQNDTNGLAVTSPTDMLDHFAAFLGDVDTNEYDPNNWKTMKGDRTVNAVDASYILSFYAEKQTTDKSANDIWNDVLGTVRFGTK</sequence>
<keyword evidence="5" id="KW-0732">Signal</keyword>
<feature type="domain" description="Cohesin" evidence="6">
    <location>
        <begin position="57"/>
        <end position="184"/>
    </location>
</feature>
<feature type="domain" description="Cohesin" evidence="6">
    <location>
        <begin position="193"/>
        <end position="324"/>
    </location>
</feature>
<reference evidence="7 8" key="1">
    <citation type="submission" date="2016-11" db="EMBL/GenBank/DDBJ databases">
        <authorList>
            <person name="Jaros S."/>
            <person name="Januszkiewicz K."/>
            <person name="Wedrychowicz H."/>
        </authorList>
    </citation>
    <scope>NUCLEOTIDE SEQUENCE [LARGE SCALE GENOMIC DNA]</scope>
    <source>
        <strain evidence="7 8">YL228</strain>
    </source>
</reference>
<feature type="signal peptide" evidence="5">
    <location>
        <begin position="1"/>
        <end position="28"/>
    </location>
</feature>
<feature type="compositionally biased region" description="Low complexity" evidence="4">
    <location>
        <begin position="1037"/>
        <end position="1048"/>
    </location>
</feature>
<feature type="domain" description="Cohesin" evidence="6">
    <location>
        <begin position="478"/>
        <end position="605"/>
    </location>
</feature>
<evidence type="ECO:0000313" key="8">
    <source>
        <dbReference type="Proteomes" id="UP000183461"/>
    </source>
</evidence>
<dbReference type="InterPro" id="IPR002102">
    <property type="entry name" value="Cohesin_dom"/>
</dbReference>
<evidence type="ECO:0000256" key="2">
    <source>
        <dbReference type="ARBA" id="ARBA00022525"/>
    </source>
</evidence>
<dbReference type="GO" id="GO:0000272">
    <property type="term" value="P:polysaccharide catabolic process"/>
    <property type="evidence" value="ECO:0007669"/>
    <property type="project" value="InterPro"/>
</dbReference>
<evidence type="ECO:0000259" key="6">
    <source>
        <dbReference type="Pfam" id="PF00963"/>
    </source>
</evidence>
<protein>
    <submittedName>
        <fullName evidence="7">Cohesin domain-containing protein</fullName>
    </submittedName>
</protein>
<dbReference type="Gene3D" id="1.10.1330.10">
    <property type="entry name" value="Dockerin domain"/>
    <property type="match status" value="1"/>
</dbReference>
<accession>A0A1K1NX41</accession>
<feature type="compositionally biased region" description="Low complexity" evidence="4">
    <location>
        <begin position="842"/>
        <end position="853"/>
    </location>
</feature>
<dbReference type="Gene3D" id="2.60.40.680">
    <property type="match status" value="6"/>
</dbReference>